<proteinExistence type="predicted"/>
<reference evidence="2" key="2">
    <citation type="submission" date="2024-03" db="EMBL/GenBank/DDBJ databases">
        <authorList>
            <person name="Bromfield E.S.P."/>
            <person name="Cloutier S."/>
        </authorList>
    </citation>
    <scope>NUCLEOTIDE SEQUENCE</scope>
    <source>
        <strain evidence="2">5S5</strain>
    </source>
</reference>
<accession>A0ABZ2P8C8</accession>
<name>A0ABZ2P8C8_9BRAD</name>
<dbReference type="EMBL" id="CP147711">
    <property type="protein sequence ID" value="WXC83490.1"/>
    <property type="molecule type" value="Genomic_DNA"/>
</dbReference>
<keyword evidence="3" id="KW-1185">Reference proteome</keyword>
<dbReference type="Proteomes" id="UP001432046">
    <property type="component" value="Chromosome"/>
</dbReference>
<organism evidence="2 3">
    <name type="scientific">Bradyrhizobium septentrionale</name>
    <dbReference type="NCBI Taxonomy" id="1404411"/>
    <lineage>
        <taxon>Bacteria</taxon>
        <taxon>Pseudomonadati</taxon>
        <taxon>Pseudomonadota</taxon>
        <taxon>Alphaproteobacteria</taxon>
        <taxon>Hyphomicrobiales</taxon>
        <taxon>Nitrobacteraceae</taxon>
        <taxon>Bradyrhizobium</taxon>
    </lineage>
</organism>
<sequence length="811" mass="84121">MAKIIEAKAVISAEDKTGAIFDKIAKKVENIAKSAKASVQVDRLAKAMDSVQKQMAAIDRYGTARTRYDGALKQMRLVEAEARRVDGVIKSLGSAADQKAGAAEMKRVSAAVDSATRSLERERSAALAARRALSELGVPISGAIAHQDRLRAAVDRANAALERQPGRVSKAAGAAVRGVGRGAAAVLPFAGPAIVRGTVGAARAGAEIQSEVVKMRAAGIPEDDIQRALGETAGLMPQYTNVKRSDALERFKELRSIVLHPEEAHELLPTAIKANSAVNALDRSGHMAEGLGFAFKGAEVLGRAQDPTKFEHYLDSFIRAQQVMGKTITPEQVYELAKYTKASGSTLSDRFLNTSAMSLAQELGGSTTGVSIDQFVKQITGGFQGNLHSAAKEFVNLGLANKDDFETTKTGEIKGMKPGRHVAGAALAQTDPDRYVYEHLLPALEKAGITDQNAQIAQVRRMFPSGRAADLVSKLITQRQSFENHGKLYEKAQGLDAVGNNQSDPFVALNSLTTSLTNFSGALTSPVMKDAAGIMSTMAASLGSWGESLANFQKEHPEAAKWIGGGALAAGFGGGTLATGSLLYNLTTGFGLPASAVALDTSAAALSTAAAELSAAALGGKVANAAVPAAVATGAGVGSGARASVWAAGARAIPLPLAVPAAIGAGAWWFTGGDEGRGTWWAPSDPETAKRRRQHGETVRNAYRNRFLDDDRRWGITGDYAAPELTPTMTYGTGVAGDHGLVTAQLTGSAEVHGEAKLTVEAGSELIRIAEQAKQAIKMAGQLNASGPGSTGKSSPDAAAPVLGGVGGGGL</sequence>
<evidence type="ECO:0000313" key="2">
    <source>
        <dbReference type="EMBL" id="WXC83490.1"/>
    </source>
</evidence>
<evidence type="ECO:0008006" key="4">
    <source>
        <dbReference type="Google" id="ProtNLM"/>
    </source>
</evidence>
<feature type="compositionally biased region" description="Polar residues" evidence="1">
    <location>
        <begin position="784"/>
        <end position="794"/>
    </location>
</feature>
<evidence type="ECO:0000313" key="3">
    <source>
        <dbReference type="Proteomes" id="UP001432046"/>
    </source>
</evidence>
<protein>
    <recommendedName>
        <fullName evidence="4">Phage tail tape measure protein domain-containing protein</fullName>
    </recommendedName>
</protein>
<reference evidence="2" key="1">
    <citation type="journal article" date="2021" name="Int. J. Syst. Evol. Microbiol.">
        <title>Bradyrhizobium septentrionale sp. nov. (sv. septentrionale) and Bradyrhizobium quebecense sp. nov. (sv. septentrionale) associated with legumes native to Canada possess rearranged symbiosis genes and numerous insertion sequences.</title>
        <authorList>
            <person name="Bromfield E.S.P."/>
            <person name="Cloutier S."/>
        </authorList>
    </citation>
    <scope>NUCLEOTIDE SEQUENCE</scope>
    <source>
        <strain evidence="2">5S5</strain>
    </source>
</reference>
<evidence type="ECO:0000256" key="1">
    <source>
        <dbReference type="SAM" id="MobiDB-lite"/>
    </source>
</evidence>
<feature type="region of interest" description="Disordered" evidence="1">
    <location>
        <begin position="784"/>
        <end position="811"/>
    </location>
</feature>
<gene>
    <name evidence="2" type="ORF">WDK88_18875</name>
</gene>
<dbReference type="RefSeq" id="WP_338821601.1">
    <property type="nucleotide sequence ID" value="NZ_CP147708.1"/>
</dbReference>